<sequence length="299" mass="34348">MRETVYRRFIFGYTIEDTDMRLWFCSRSDLVVSEKFNFVTDHKTLIHFFLSIMFSPMTKLGYDPSISPVERTRDQRTTKYSIKVTGQGREATYITHQVLANISAEAMQGRATRVWRGKQTDERGRPIGHNMVIKDCWIDTDRKREGDILSEILEAAKTSSNPDHLSNIKNHFLTVVHHGDVLVDGVKDTTLSLRRGTEFPELRKFLDLERSSSTTKEVDKPPVGIVTLDKNTVNWLNKFERADDKSHYRIVFDSEENCDPIDTLTSGLAIWDAMIDALTGKPHSLSDRRSRSSDNCEII</sequence>
<accession>A0ACB8U5Q3</accession>
<gene>
    <name evidence="1" type="ORF">BDY19DRAFT_1070382</name>
</gene>
<reference evidence="1" key="1">
    <citation type="journal article" date="2021" name="Environ. Microbiol.">
        <title>Gene family expansions and transcriptome signatures uncover fungal adaptations to wood decay.</title>
        <authorList>
            <person name="Hage H."/>
            <person name="Miyauchi S."/>
            <person name="Viragh M."/>
            <person name="Drula E."/>
            <person name="Min B."/>
            <person name="Chaduli D."/>
            <person name="Navarro D."/>
            <person name="Favel A."/>
            <person name="Norest M."/>
            <person name="Lesage-Meessen L."/>
            <person name="Balint B."/>
            <person name="Merenyi Z."/>
            <person name="de Eugenio L."/>
            <person name="Morin E."/>
            <person name="Martinez A.T."/>
            <person name="Baldrian P."/>
            <person name="Stursova M."/>
            <person name="Martinez M.J."/>
            <person name="Novotny C."/>
            <person name="Magnuson J.K."/>
            <person name="Spatafora J.W."/>
            <person name="Maurice S."/>
            <person name="Pangilinan J."/>
            <person name="Andreopoulos W."/>
            <person name="LaButti K."/>
            <person name="Hundley H."/>
            <person name="Na H."/>
            <person name="Kuo A."/>
            <person name="Barry K."/>
            <person name="Lipzen A."/>
            <person name="Henrissat B."/>
            <person name="Riley R."/>
            <person name="Ahrendt S."/>
            <person name="Nagy L.G."/>
            <person name="Grigoriev I.V."/>
            <person name="Martin F."/>
            <person name="Rosso M.N."/>
        </authorList>
    </citation>
    <scope>NUCLEOTIDE SEQUENCE</scope>
    <source>
        <strain evidence="1">CBS 384.51</strain>
    </source>
</reference>
<dbReference type="Proteomes" id="UP001055072">
    <property type="component" value="Unassembled WGS sequence"/>
</dbReference>
<dbReference type="EMBL" id="MU274910">
    <property type="protein sequence ID" value="KAI0089643.1"/>
    <property type="molecule type" value="Genomic_DNA"/>
</dbReference>
<evidence type="ECO:0000313" key="2">
    <source>
        <dbReference type="Proteomes" id="UP001055072"/>
    </source>
</evidence>
<proteinExistence type="predicted"/>
<evidence type="ECO:0000313" key="1">
    <source>
        <dbReference type="EMBL" id="KAI0089643.1"/>
    </source>
</evidence>
<keyword evidence="2" id="KW-1185">Reference proteome</keyword>
<organism evidence="1 2">
    <name type="scientific">Irpex rosettiformis</name>
    <dbReference type="NCBI Taxonomy" id="378272"/>
    <lineage>
        <taxon>Eukaryota</taxon>
        <taxon>Fungi</taxon>
        <taxon>Dikarya</taxon>
        <taxon>Basidiomycota</taxon>
        <taxon>Agaricomycotina</taxon>
        <taxon>Agaricomycetes</taxon>
        <taxon>Polyporales</taxon>
        <taxon>Irpicaceae</taxon>
        <taxon>Irpex</taxon>
    </lineage>
</organism>
<name>A0ACB8U5Q3_9APHY</name>
<comment type="caution">
    <text evidence="1">The sequence shown here is derived from an EMBL/GenBank/DDBJ whole genome shotgun (WGS) entry which is preliminary data.</text>
</comment>
<protein>
    <submittedName>
        <fullName evidence="1">Uncharacterized protein</fullName>
    </submittedName>
</protein>